<feature type="transmembrane region" description="Helical" evidence="7">
    <location>
        <begin position="114"/>
        <end position="136"/>
    </location>
</feature>
<dbReference type="EMBL" id="FZNS01000005">
    <property type="protein sequence ID" value="SNR71975.1"/>
    <property type="molecule type" value="Genomic_DNA"/>
</dbReference>
<evidence type="ECO:0000313" key="10">
    <source>
        <dbReference type="Proteomes" id="UP000198310"/>
    </source>
</evidence>
<evidence type="ECO:0000256" key="3">
    <source>
        <dbReference type="ARBA" id="ARBA00022692"/>
    </source>
</evidence>
<accession>A0A238YLD5</accession>
<keyword evidence="5 7" id="KW-0472">Membrane</keyword>
<comment type="subcellular location">
    <subcellularLocation>
        <location evidence="1">Cell membrane</location>
        <topology evidence="1">Multi-pass membrane protein</topology>
    </subcellularLocation>
</comment>
<evidence type="ECO:0000256" key="1">
    <source>
        <dbReference type="ARBA" id="ARBA00004651"/>
    </source>
</evidence>
<evidence type="ECO:0000256" key="2">
    <source>
        <dbReference type="ARBA" id="ARBA00022475"/>
    </source>
</evidence>
<dbReference type="PANTHER" id="PTHR33545:SF3">
    <property type="entry name" value="UPF0750 MEMBRANE PROTEIN YQFU"/>
    <property type="match status" value="1"/>
</dbReference>
<dbReference type="PANTHER" id="PTHR33545">
    <property type="entry name" value="UPF0750 MEMBRANE PROTEIN YITT-RELATED"/>
    <property type="match status" value="1"/>
</dbReference>
<feature type="region of interest" description="Disordered" evidence="6">
    <location>
        <begin position="14"/>
        <end position="38"/>
    </location>
</feature>
<evidence type="ECO:0000256" key="7">
    <source>
        <dbReference type="SAM" id="Phobius"/>
    </source>
</evidence>
<name>A0A238YLD5_9BACT</name>
<dbReference type="InterPro" id="IPR051461">
    <property type="entry name" value="UPF0750_membrane"/>
</dbReference>
<keyword evidence="4 7" id="KW-1133">Transmembrane helix</keyword>
<evidence type="ECO:0000256" key="6">
    <source>
        <dbReference type="SAM" id="MobiDB-lite"/>
    </source>
</evidence>
<evidence type="ECO:0000259" key="8">
    <source>
        <dbReference type="Pfam" id="PF10035"/>
    </source>
</evidence>
<dbReference type="Gene3D" id="3.30.70.120">
    <property type="match status" value="1"/>
</dbReference>
<dbReference type="PIRSF" id="PIRSF006483">
    <property type="entry name" value="Membrane_protein_YitT"/>
    <property type="match status" value="1"/>
</dbReference>
<dbReference type="InterPro" id="IPR003740">
    <property type="entry name" value="YitT"/>
</dbReference>
<feature type="transmembrane region" description="Helical" evidence="7">
    <location>
        <begin position="142"/>
        <end position="160"/>
    </location>
</feature>
<evidence type="ECO:0000256" key="5">
    <source>
        <dbReference type="ARBA" id="ARBA00023136"/>
    </source>
</evidence>
<dbReference type="AlphaFoldDB" id="A0A238YLD5"/>
<feature type="transmembrane region" description="Helical" evidence="7">
    <location>
        <begin position="87"/>
        <end position="107"/>
    </location>
</feature>
<dbReference type="Pfam" id="PF10035">
    <property type="entry name" value="DUF2179"/>
    <property type="match status" value="1"/>
</dbReference>
<evidence type="ECO:0000313" key="9">
    <source>
        <dbReference type="EMBL" id="SNR71975.1"/>
    </source>
</evidence>
<keyword evidence="10" id="KW-1185">Reference proteome</keyword>
<dbReference type="Pfam" id="PF02588">
    <property type="entry name" value="YitT_membrane"/>
    <property type="match status" value="1"/>
</dbReference>
<protein>
    <submittedName>
        <fullName evidence="9">Uncharacterized membrane-anchored protein YitT, contains DUF161 and DUF2179 domains</fullName>
    </submittedName>
</protein>
<feature type="transmembrane region" description="Helical" evidence="7">
    <location>
        <begin position="181"/>
        <end position="203"/>
    </location>
</feature>
<gene>
    <name evidence="9" type="ORF">SAMN06269173_105352</name>
</gene>
<dbReference type="InterPro" id="IPR015867">
    <property type="entry name" value="N-reg_PII/ATP_PRibTrfase_C"/>
</dbReference>
<dbReference type="InterPro" id="IPR019264">
    <property type="entry name" value="DUF2179"/>
</dbReference>
<proteinExistence type="predicted"/>
<organism evidence="9 10">
    <name type="scientific">Hymenobacter mucosus</name>
    <dbReference type="NCBI Taxonomy" id="1411120"/>
    <lineage>
        <taxon>Bacteria</taxon>
        <taxon>Pseudomonadati</taxon>
        <taxon>Bacteroidota</taxon>
        <taxon>Cytophagia</taxon>
        <taxon>Cytophagales</taxon>
        <taxon>Hymenobacteraceae</taxon>
        <taxon>Hymenobacter</taxon>
    </lineage>
</organism>
<dbReference type="CDD" id="cd16380">
    <property type="entry name" value="YitT_C"/>
    <property type="match status" value="1"/>
</dbReference>
<evidence type="ECO:0000256" key="4">
    <source>
        <dbReference type="ARBA" id="ARBA00022989"/>
    </source>
</evidence>
<dbReference type="RefSeq" id="WP_089333130.1">
    <property type="nucleotide sequence ID" value="NZ_FZNS01000005.1"/>
</dbReference>
<dbReference type="Proteomes" id="UP000198310">
    <property type="component" value="Unassembled WGS sequence"/>
</dbReference>
<dbReference type="GO" id="GO:0005886">
    <property type="term" value="C:plasma membrane"/>
    <property type="evidence" value="ECO:0007669"/>
    <property type="project" value="UniProtKB-SubCell"/>
</dbReference>
<reference evidence="10" key="1">
    <citation type="submission" date="2017-06" db="EMBL/GenBank/DDBJ databases">
        <authorList>
            <person name="Varghese N."/>
            <person name="Submissions S."/>
        </authorList>
    </citation>
    <scope>NUCLEOTIDE SEQUENCE [LARGE SCALE GENOMIC DNA]</scope>
    <source>
        <strain evidence="10">DSM 28041</strain>
    </source>
</reference>
<keyword evidence="3 7" id="KW-0812">Transmembrane</keyword>
<feature type="domain" description="DUF2179" evidence="8">
    <location>
        <begin position="255"/>
        <end position="314"/>
    </location>
</feature>
<keyword evidence="2" id="KW-1003">Cell membrane</keyword>
<sequence length="323" mass="34943">MLIPQLMFLNKLRKSNTPTSLPPRPPQPGGDDETNADPNWLRRQITNTLLMVVGVFSAGFGLESFLLPSGFLDGGVTGVSLLVTRIFHLPLPVLIVVLNLPFVLMAWRQLDPSVAIRTLLGIVGLAIVLATVPFPIVTSDKLLISVFGGFFLGAGIGLAMRGGGVLDGTEIMAIYLSKKSSASVGDIILVFNILIFGVAAWVLSIETALYSILAYLSAAKTIDFVIDGLEEYTGVTIVSGRSDAIRRMITEKLGRGATVYNGKRGFGTHGQQPNPIDIVFTVITRLEISQLKTEVELIDRQAFMVMHSVKDTKGGMIKKRPLH</sequence>
<feature type="transmembrane region" description="Helical" evidence="7">
    <location>
        <begin position="49"/>
        <end position="67"/>
    </location>
</feature>